<accession>A0A5A9NHZ8</accession>
<keyword evidence="2" id="KW-1185">Reference proteome</keyword>
<sequence>MRVASCSTFSGHDQWSRDITVCARRKLFNNKQLRCLYYSFNGWTVTRSVFTCMESTTTVFMTIGYIKNYTASDFSHIESKLDRVHLNLDLSDQKQGDTEMQNPERTVNNSALQDLKKAEQFYNATHTSQQKRRPWSSSFLDSELVSQAGGLFMSGVTLQSQVCEFCHAVFPGQTSTRGEFLRHLTTHMT</sequence>
<name>A0A5A9NHZ8_9TELE</name>
<proteinExistence type="predicted"/>
<dbReference type="AlphaFoldDB" id="A0A5A9NHZ8"/>
<organism evidence="1 2">
    <name type="scientific">Triplophysa tibetana</name>
    <dbReference type="NCBI Taxonomy" id="1572043"/>
    <lineage>
        <taxon>Eukaryota</taxon>
        <taxon>Metazoa</taxon>
        <taxon>Chordata</taxon>
        <taxon>Craniata</taxon>
        <taxon>Vertebrata</taxon>
        <taxon>Euteleostomi</taxon>
        <taxon>Actinopterygii</taxon>
        <taxon>Neopterygii</taxon>
        <taxon>Teleostei</taxon>
        <taxon>Ostariophysi</taxon>
        <taxon>Cypriniformes</taxon>
        <taxon>Nemacheilidae</taxon>
        <taxon>Triplophysa</taxon>
    </lineage>
</organism>
<dbReference type="EMBL" id="SOYY01000019">
    <property type="protein sequence ID" value="KAA0708077.1"/>
    <property type="molecule type" value="Genomic_DNA"/>
</dbReference>
<protein>
    <submittedName>
        <fullName evidence="1">Uncharacterized protein</fullName>
    </submittedName>
</protein>
<reference evidence="1 2" key="1">
    <citation type="journal article" date="2019" name="Mol. Ecol. Resour.">
        <title>Chromosome-level genome assembly of Triplophysa tibetana, a fish adapted to the harsh high-altitude environment of the Tibetan Plateau.</title>
        <authorList>
            <person name="Yang X."/>
            <person name="Liu H."/>
            <person name="Ma Z."/>
            <person name="Zou Y."/>
            <person name="Zou M."/>
            <person name="Mao Y."/>
            <person name="Li X."/>
            <person name="Wang H."/>
            <person name="Chen T."/>
            <person name="Wang W."/>
            <person name="Yang R."/>
        </authorList>
    </citation>
    <scope>NUCLEOTIDE SEQUENCE [LARGE SCALE GENOMIC DNA]</scope>
    <source>
        <strain evidence="1">TTIB1903HZAU</strain>
        <tissue evidence="1">Muscle</tissue>
    </source>
</reference>
<comment type="caution">
    <text evidence="1">The sequence shown here is derived from an EMBL/GenBank/DDBJ whole genome shotgun (WGS) entry which is preliminary data.</text>
</comment>
<evidence type="ECO:0000313" key="2">
    <source>
        <dbReference type="Proteomes" id="UP000324632"/>
    </source>
</evidence>
<gene>
    <name evidence="1" type="ORF">E1301_Tti018747</name>
</gene>
<dbReference type="Proteomes" id="UP000324632">
    <property type="component" value="Chromosome 19"/>
</dbReference>
<evidence type="ECO:0000313" key="1">
    <source>
        <dbReference type="EMBL" id="KAA0708077.1"/>
    </source>
</evidence>